<dbReference type="EMBL" id="NGJS01000005">
    <property type="protein sequence ID" value="RST99312.1"/>
    <property type="molecule type" value="Genomic_DNA"/>
</dbReference>
<feature type="binding site" evidence="6">
    <location>
        <position position="197"/>
    </location>
    <ligand>
        <name>Zn(2+)</name>
        <dbReference type="ChEBI" id="CHEBI:29105"/>
    </ligand>
</feature>
<dbReference type="RefSeq" id="WP_125983631.1">
    <property type="nucleotide sequence ID" value="NZ_NGJS01000005.1"/>
</dbReference>
<comment type="subcellular location">
    <subcellularLocation>
        <location evidence="1">Endomembrane system</location>
        <topology evidence="1">Multi-pass membrane protein</topology>
    </subcellularLocation>
</comment>
<dbReference type="GO" id="GO:0016020">
    <property type="term" value="C:membrane"/>
    <property type="evidence" value="ECO:0007669"/>
    <property type="project" value="InterPro"/>
</dbReference>
<organism evidence="8 9">
    <name type="scientific">Vagococcus vulneris</name>
    <dbReference type="NCBI Taxonomy" id="1977869"/>
    <lineage>
        <taxon>Bacteria</taxon>
        <taxon>Bacillati</taxon>
        <taxon>Bacillota</taxon>
        <taxon>Bacilli</taxon>
        <taxon>Lactobacillales</taxon>
        <taxon>Enterococcaceae</taxon>
        <taxon>Vagococcus</taxon>
    </lineage>
</organism>
<evidence type="ECO:0000313" key="8">
    <source>
        <dbReference type="EMBL" id="RST99312.1"/>
    </source>
</evidence>
<dbReference type="PANTHER" id="PTHR20855">
    <property type="entry name" value="ADIPOR/PROGESTIN RECEPTOR-RELATED"/>
    <property type="match status" value="1"/>
</dbReference>
<evidence type="ECO:0000313" key="9">
    <source>
        <dbReference type="Proteomes" id="UP000287857"/>
    </source>
</evidence>
<sequence length="215" mass="24058">MQQGNTFSRKYMITNEVFNAITHGIGTGLSIAGLVLLIIKGARLGSPIHVVSYTIFGSSMILLFLFSTLFHSLIFTKAKKVFQVFDHSSIYLLIAGSYTPFCLLTIKGWLGWTLFGIIWGIALLGIIYKSIWLSTKNKTGVILYVAMGWLCLIAIKPLFDGLGVNGFLLLFLGGVSYTIGAVFYSMKHIKFMHVVWHIFVMLGACFIYFSIYFFT</sequence>
<feature type="transmembrane region" description="Helical" evidence="7">
    <location>
        <begin position="165"/>
        <end position="184"/>
    </location>
</feature>
<dbReference type="Proteomes" id="UP000287857">
    <property type="component" value="Unassembled WGS sequence"/>
</dbReference>
<accession>A0A429ZZ71</accession>
<proteinExistence type="inferred from homology"/>
<dbReference type="PANTHER" id="PTHR20855:SF129">
    <property type="entry name" value="HEMOLYSIN-3 HOMOLOG"/>
    <property type="match status" value="1"/>
</dbReference>
<dbReference type="InterPro" id="IPR004254">
    <property type="entry name" value="AdipoR/HlyIII-related"/>
</dbReference>
<evidence type="ECO:0000256" key="2">
    <source>
        <dbReference type="ARBA" id="ARBA00008488"/>
    </source>
</evidence>
<evidence type="ECO:0000256" key="5">
    <source>
        <dbReference type="ARBA" id="ARBA00023136"/>
    </source>
</evidence>
<feature type="transmembrane region" description="Helical" evidence="7">
    <location>
        <begin position="191"/>
        <end position="214"/>
    </location>
</feature>
<keyword evidence="6" id="KW-0479">Metal-binding</keyword>
<reference evidence="8 9" key="1">
    <citation type="submission" date="2017-05" db="EMBL/GenBank/DDBJ databases">
        <title>Vagococcus spp. assemblies.</title>
        <authorList>
            <person name="Gulvik C.A."/>
        </authorList>
    </citation>
    <scope>NUCLEOTIDE SEQUENCE [LARGE SCALE GENOMIC DNA]</scope>
    <source>
        <strain evidence="8 9">SS1995</strain>
    </source>
</reference>
<feature type="binding site" evidence="6">
    <location>
        <position position="193"/>
    </location>
    <ligand>
        <name>Zn(2+)</name>
        <dbReference type="ChEBI" id="CHEBI:29105"/>
    </ligand>
</feature>
<evidence type="ECO:0000256" key="7">
    <source>
        <dbReference type="SAM" id="Phobius"/>
    </source>
</evidence>
<dbReference type="GO" id="GO:0046872">
    <property type="term" value="F:metal ion binding"/>
    <property type="evidence" value="ECO:0007669"/>
    <property type="project" value="UniProtKB-KW"/>
</dbReference>
<dbReference type="GO" id="GO:0012505">
    <property type="term" value="C:endomembrane system"/>
    <property type="evidence" value="ECO:0007669"/>
    <property type="project" value="UniProtKB-SubCell"/>
</dbReference>
<evidence type="ECO:0000256" key="1">
    <source>
        <dbReference type="ARBA" id="ARBA00004127"/>
    </source>
</evidence>
<dbReference type="NCBIfam" id="TIGR01065">
    <property type="entry name" value="hlyIII"/>
    <property type="match status" value="1"/>
</dbReference>
<feature type="transmembrane region" description="Helical" evidence="7">
    <location>
        <begin position="20"/>
        <end position="39"/>
    </location>
</feature>
<dbReference type="Pfam" id="PF03006">
    <property type="entry name" value="HlyIII"/>
    <property type="match status" value="1"/>
</dbReference>
<dbReference type="InterPro" id="IPR005744">
    <property type="entry name" value="Hy-lIII"/>
</dbReference>
<comment type="caution">
    <text evidence="8">The sequence shown here is derived from an EMBL/GenBank/DDBJ whole genome shotgun (WGS) entry which is preliminary data.</text>
</comment>
<keyword evidence="5 7" id="KW-0472">Membrane</keyword>
<feature type="transmembrane region" description="Helical" evidence="7">
    <location>
        <begin position="88"/>
        <end position="106"/>
    </location>
</feature>
<comment type="similarity">
    <text evidence="2">Belongs to the UPF0073 (Hly-III) family.</text>
</comment>
<feature type="transmembrane region" description="Helical" evidence="7">
    <location>
        <begin position="141"/>
        <end position="159"/>
    </location>
</feature>
<dbReference type="OrthoDB" id="9813689at2"/>
<protein>
    <submittedName>
        <fullName evidence="8">Hemolysin III</fullName>
    </submittedName>
</protein>
<keyword evidence="9" id="KW-1185">Reference proteome</keyword>
<feature type="transmembrane region" description="Helical" evidence="7">
    <location>
        <begin position="112"/>
        <end position="129"/>
    </location>
</feature>
<evidence type="ECO:0000256" key="6">
    <source>
        <dbReference type="PIRSR" id="PIRSR604254-1"/>
    </source>
</evidence>
<feature type="binding site" evidence="6">
    <location>
        <position position="71"/>
    </location>
    <ligand>
        <name>Zn(2+)</name>
        <dbReference type="ChEBI" id="CHEBI:29105"/>
    </ligand>
</feature>
<dbReference type="GO" id="GO:0140911">
    <property type="term" value="F:pore-forming activity"/>
    <property type="evidence" value="ECO:0007669"/>
    <property type="project" value="InterPro"/>
</dbReference>
<feature type="transmembrane region" description="Helical" evidence="7">
    <location>
        <begin position="51"/>
        <end position="76"/>
    </location>
</feature>
<keyword evidence="4 7" id="KW-1133">Transmembrane helix</keyword>
<name>A0A429ZZ71_9ENTE</name>
<evidence type="ECO:0000256" key="4">
    <source>
        <dbReference type="ARBA" id="ARBA00022989"/>
    </source>
</evidence>
<keyword evidence="6" id="KW-0862">Zinc</keyword>
<dbReference type="AlphaFoldDB" id="A0A429ZZ71"/>
<gene>
    <name evidence="8" type="ORF">CBF37_04915</name>
</gene>
<evidence type="ECO:0000256" key="3">
    <source>
        <dbReference type="ARBA" id="ARBA00022692"/>
    </source>
</evidence>
<keyword evidence="3 7" id="KW-0812">Transmembrane</keyword>